<keyword evidence="3" id="KW-0175">Coiled coil</keyword>
<dbReference type="SUPFAM" id="SSF52540">
    <property type="entry name" value="P-loop containing nucleoside triphosphate hydrolases"/>
    <property type="match status" value="1"/>
</dbReference>
<dbReference type="Proteomes" id="UP000006860">
    <property type="component" value="Chromosome"/>
</dbReference>
<dbReference type="PANTHER" id="PTHR23077:SF171">
    <property type="entry name" value="NUCLEAR VALOSIN-CONTAINING PROTEIN-LIKE"/>
    <property type="match status" value="1"/>
</dbReference>
<organism evidence="7 8">
    <name type="scientific">Rubinisphaera brasiliensis (strain ATCC 49424 / DSM 5305 / JCM 21570 / IAM 15109 / NBRC 103401 / IFAM 1448)</name>
    <name type="common">Planctomyces brasiliensis</name>
    <dbReference type="NCBI Taxonomy" id="756272"/>
    <lineage>
        <taxon>Bacteria</taxon>
        <taxon>Pseudomonadati</taxon>
        <taxon>Planctomycetota</taxon>
        <taxon>Planctomycetia</taxon>
        <taxon>Planctomycetales</taxon>
        <taxon>Planctomycetaceae</taxon>
        <taxon>Rubinisphaera</taxon>
    </lineage>
</organism>
<evidence type="ECO:0000256" key="1">
    <source>
        <dbReference type="ARBA" id="ARBA00022741"/>
    </source>
</evidence>
<dbReference type="PANTHER" id="PTHR23077">
    <property type="entry name" value="AAA-FAMILY ATPASE"/>
    <property type="match status" value="1"/>
</dbReference>
<evidence type="ECO:0000256" key="3">
    <source>
        <dbReference type="ARBA" id="ARBA00023054"/>
    </source>
</evidence>
<proteinExistence type="inferred from homology"/>
<dbReference type="RefSeq" id="WP_013627357.1">
    <property type="nucleotide sequence ID" value="NC_015174.1"/>
</dbReference>
<keyword evidence="1 5" id="KW-0547">Nucleotide-binding</keyword>
<keyword evidence="7" id="KW-0413">Isomerase</keyword>
<keyword evidence="8" id="KW-1185">Reference proteome</keyword>
<dbReference type="InterPro" id="IPR041569">
    <property type="entry name" value="AAA_lid_3"/>
</dbReference>
<protein>
    <submittedName>
        <fullName evidence="7">Microtubule-severing ATPase</fullName>
        <ecNumber evidence="7">5.6.1.1</ecNumber>
    </submittedName>
</protein>
<dbReference type="Gene3D" id="1.10.8.60">
    <property type="match status" value="1"/>
</dbReference>
<keyword evidence="2 5" id="KW-0067">ATP-binding</keyword>
<evidence type="ECO:0000313" key="7">
    <source>
        <dbReference type="EMBL" id="ADY58621.1"/>
    </source>
</evidence>
<dbReference type="GO" id="GO:0016887">
    <property type="term" value="F:ATP hydrolysis activity"/>
    <property type="evidence" value="ECO:0007669"/>
    <property type="project" value="InterPro"/>
</dbReference>
<dbReference type="PROSITE" id="PS00674">
    <property type="entry name" value="AAA"/>
    <property type="match status" value="1"/>
</dbReference>
<dbReference type="Gene3D" id="1.25.40.10">
    <property type="entry name" value="Tetratricopeptide repeat domain"/>
    <property type="match status" value="1"/>
</dbReference>
<dbReference type="FunFam" id="3.40.50.300:FF:001025">
    <property type="entry name" value="ATPase family, AAA domain-containing 2B"/>
    <property type="match status" value="1"/>
</dbReference>
<dbReference type="SUPFAM" id="SSF48452">
    <property type="entry name" value="TPR-like"/>
    <property type="match status" value="1"/>
</dbReference>
<evidence type="ECO:0000259" key="6">
    <source>
        <dbReference type="SMART" id="SM00382"/>
    </source>
</evidence>
<evidence type="ECO:0000256" key="2">
    <source>
        <dbReference type="ARBA" id="ARBA00022840"/>
    </source>
</evidence>
<dbReference type="HOGENOM" id="CLU_000688_21_15_0"/>
<reference evidence="8" key="1">
    <citation type="submission" date="2011-02" db="EMBL/GenBank/DDBJ databases">
        <title>The complete genome of Planctomyces brasiliensis DSM 5305.</title>
        <authorList>
            <person name="Lucas S."/>
            <person name="Copeland A."/>
            <person name="Lapidus A."/>
            <person name="Bruce D."/>
            <person name="Goodwin L."/>
            <person name="Pitluck S."/>
            <person name="Kyrpides N."/>
            <person name="Mavromatis K."/>
            <person name="Pagani I."/>
            <person name="Ivanova N."/>
            <person name="Ovchinnikova G."/>
            <person name="Lu M."/>
            <person name="Detter J.C."/>
            <person name="Han C."/>
            <person name="Land M."/>
            <person name="Hauser L."/>
            <person name="Markowitz V."/>
            <person name="Cheng J.-F."/>
            <person name="Hugenholtz P."/>
            <person name="Woyke T."/>
            <person name="Wu D."/>
            <person name="Tindall B."/>
            <person name="Pomrenke H.G."/>
            <person name="Brambilla E."/>
            <person name="Klenk H.-P."/>
            <person name="Eisen J.A."/>
        </authorList>
    </citation>
    <scope>NUCLEOTIDE SEQUENCE [LARGE SCALE GENOMIC DNA]</scope>
    <source>
        <strain evidence="8">ATCC 49424 / DSM 5305 / JCM 21570 / NBRC 103401 / IFAM 1448</strain>
    </source>
</reference>
<dbReference type="AlphaFoldDB" id="F0SJ79"/>
<dbReference type="Gene3D" id="3.40.50.300">
    <property type="entry name" value="P-loop containing nucleotide triphosphate hydrolases"/>
    <property type="match status" value="1"/>
</dbReference>
<feature type="domain" description="AAA+ ATPase" evidence="6">
    <location>
        <begin position="205"/>
        <end position="342"/>
    </location>
</feature>
<dbReference type="OrthoDB" id="9809379at2"/>
<evidence type="ECO:0000313" key="8">
    <source>
        <dbReference type="Proteomes" id="UP000006860"/>
    </source>
</evidence>
<dbReference type="STRING" id="756272.Plabr_1000"/>
<dbReference type="eggNOG" id="COG0464">
    <property type="taxonomic scope" value="Bacteria"/>
</dbReference>
<dbReference type="InterPro" id="IPR011990">
    <property type="entry name" value="TPR-like_helical_dom_sf"/>
</dbReference>
<keyword evidence="4" id="KW-0802">TPR repeat</keyword>
<name>F0SJ79_RUBBR</name>
<evidence type="ECO:0000256" key="4">
    <source>
        <dbReference type="PROSITE-ProRule" id="PRU00339"/>
    </source>
</evidence>
<dbReference type="EMBL" id="CP002546">
    <property type="protein sequence ID" value="ADY58621.1"/>
    <property type="molecule type" value="Genomic_DNA"/>
</dbReference>
<dbReference type="InterPro" id="IPR003959">
    <property type="entry name" value="ATPase_AAA_core"/>
</dbReference>
<dbReference type="Pfam" id="PF17862">
    <property type="entry name" value="AAA_lid_3"/>
    <property type="match status" value="1"/>
</dbReference>
<dbReference type="SMART" id="SM00382">
    <property type="entry name" value="AAA"/>
    <property type="match status" value="1"/>
</dbReference>
<gene>
    <name evidence="7" type="ordered locus">Plabr_1000</name>
</gene>
<dbReference type="InterPro" id="IPR027417">
    <property type="entry name" value="P-loop_NTPase"/>
</dbReference>
<dbReference type="PROSITE" id="PS50005">
    <property type="entry name" value="TPR"/>
    <property type="match status" value="1"/>
</dbReference>
<sequence length="447" mass="49592">MAGAPNPVESLREALLHSPDNLPLWRTLAEMLMQSGDAETAEQVYRDALNRFPRNAELQLGLADAFTKQRKHSQTFVLLEQLVKQDDAPPAAILKYAEALERNGQIPDAIAQYKLAADADPELRDNAMEERLGISSFLESEPEDVIDGRQRLMPEEPSGVIPEMERPDTTFTDVGGMENVKEQIRLKIIYPLTNIEMYQAYGKKIGGGILLYGPPGCGKTHLARATAGEIEASFFSIGLNDVLDMWIGNSEKNLHELFEAGRRSKPCVLFFDEVDALGARRSDMRQSAGRQLINQFLSELDGVQSDNDGLLVLAATNAPWHMDPAFRRPGRFDRIIFVPPPDAEARAGILKILCAGKPQKDLDFKTLAKKSAGFSGADLQAVVDIAIEDKLQQALKTGVPQPLRTGDLQKAMKRHKPTVKEWFASARNHALYANEGGLYDEILDYLR</sequence>
<dbReference type="InterPro" id="IPR003960">
    <property type="entry name" value="ATPase_AAA_CS"/>
</dbReference>
<accession>F0SJ79</accession>
<dbReference type="InterPro" id="IPR050168">
    <property type="entry name" value="AAA_ATPase_domain"/>
</dbReference>
<comment type="similarity">
    <text evidence="5">Belongs to the AAA ATPase family.</text>
</comment>
<dbReference type="KEGG" id="pbs:Plabr_1000"/>
<evidence type="ECO:0000256" key="5">
    <source>
        <dbReference type="RuleBase" id="RU003651"/>
    </source>
</evidence>
<dbReference type="GO" id="GO:0005524">
    <property type="term" value="F:ATP binding"/>
    <property type="evidence" value="ECO:0007669"/>
    <property type="project" value="UniProtKB-KW"/>
</dbReference>
<dbReference type="Pfam" id="PF00004">
    <property type="entry name" value="AAA"/>
    <property type="match status" value="1"/>
</dbReference>
<dbReference type="EC" id="5.6.1.1" evidence="7"/>
<dbReference type="eggNOG" id="COG0457">
    <property type="taxonomic scope" value="Bacteria"/>
</dbReference>
<dbReference type="Pfam" id="PF13432">
    <property type="entry name" value="TPR_16"/>
    <property type="match status" value="1"/>
</dbReference>
<feature type="repeat" description="TPR" evidence="4">
    <location>
        <begin position="22"/>
        <end position="55"/>
    </location>
</feature>
<dbReference type="GO" id="GO:0008568">
    <property type="term" value="F:microtubule severing ATPase activity"/>
    <property type="evidence" value="ECO:0007669"/>
    <property type="project" value="UniProtKB-EC"/>
</dbReference>
<dbReference type="InterPro" id="IPR003593">
    <property type="entry name" value="AAA+_ATPase"/>
</dbReference>
<dbReference type="InterPro" id="IPR019734">
    <property type="entry name" value="TPR_rpt"/>
</dbReference>
<dbReference type="Pfam" id="PF13428">
    <property type="entry name" value="TPR_14"/>
    <property type="match status" value="1"/>
</dbReference>